<name>A0A1W6ZES9_9BORD</name>
<keyword evidence="2" id="KW-0732">Signal</keyword>
<keyword evidence="4" id="KW-1185">Reference proteome</keyword>
<dbReference type="OrthoDB" id="8700362at2"/>
<reference evidence="3 4" key="1">
    <citation type="submission" date="2017-05" db="EMBL/GenBank/DDBJ databases">
        <title>Complete and WGS of Bordetella genogroups.</title>
        <authorList>
            <person name="Spilker T."/>
            <person name="LiPuma J."/>
        </authorList>
    </citation>
    <scope>NUCLEOTIDE SEQUENCE [LARGE SCALE GENOMIC DNA]</scope>
    <source>
        <strain evidence="3 4">AU7206</strain>
    </source>
</reference>
<dbReference type="PROSITE" id="PS51257">
    <property type="entry name" value="PROKAR_LIPOPROTEIN"/>
    <property type="match status" value="1"/>
</dbReference>
<gene>
    <name evidence="3" type="ORF">CAL15_16520</name>
</gene>
<evidence type="ECO:0000256" key="2">
    <source>
        <dbReference type="SAM" id="SignalP"/>
    </source>
</evidence>
<evidence type="ECO:0000313" key="3">
    <source>
        <dbReference type="EMBL" id="ARP95841.1"/>
    </source>
</evidence>
<feature type="region of interest" description="Disordered" evidence="1">
    <location>
        <begin position="22"/>
        <end position="42"/>
    </location>
</feature>
<evidence type="ECO:0000313" key="4">
    <source>
        <dbReference type="Proteomes" id="UP000194161"/>
    </source>
</evidence>
<feature type="signal peptide" evidence="2">
    <location>
        <begin position="1"/>
        <end position="16"/>
    </location>
</feature>
<dbReference type="RefSeq" id="WP_086079602.1">
    <property type="nucleotide sequence ID" value="NZ_CP021111.1"/>
</dbReference>
<sequence length="418" mass="42301">MNKKLAFSLLFPLVLAACGGSSDDDDGDSAPTTPPPAQPEPAPVDAITQASQATASALGLAPISGNDESVQVYDVIADIGDTWQLSFNTRTGAFSLKVIYSAYGLTDATGTFTHVTSGSFSTFTGAGGAFTLLVDHRTRTISGTMKVGEQTASVTGSSYSMPADLAVFAGTYAGLLNSRMQPGGDIPPEQAGISALPGTLLLRTDGTGAMCVLGQVTAEGECGQPGGGEGSPTMPGTPVQLAWNAADGQVHLRTPQIADSGPVDLGIVRVQAGDRGAILTTDVPLSSATGSPVTGTTYFVKQQALQGTEMNGSWTCSGGGLPSDTLVADAPTIRITSAEGETVSAQLYYNGLPIDSGEPGGEPVTAPVFNGFAGTVSEQDASVRMYVPMSSSLLVSMSAGLSAGTLSVHLSICHPAVN</sequence>
<accession>A0A1W6ZES9</accession>
<feature type="chain" id="PRO_5012890735" evidence="2">
    <location>
        <begin position="17"/>
        <end position="418"/>
    </location>
</feature>
<proteinExistence type="predicted"/>
<organism evidence="3 4">
    <name type="scientific">Bordetella genomosp. 13</name>
    <dbReference type="NCBI Taxonomy" id="463040"/>
    <lineage>
        <taxon>Bacteria</taxon>
        <taxon>Pseudomonadati</taxon>
        <taxon>Pseudomonadota</taxon>
        <taxon>Betaproteobacteria</taxon>
        <taxon>Burkholderiales</taxon>
        <taxon>Alcaligenaceae</taxon>
        <taxon>Bordetella</taxon>
    </lineage>
</organism>
<dbReference type="Proteomes" id="UP000194161">
    <property type="component" value="Chromosome"/>
</dbReference>
<dbReference type="KEGG" id="bgm:CAL15_16520"/>
<feature type="compositionally biased region" description="Pro residues" evidence="1">
    <location>
        <begin position="32"/>
        <end position="42"/>
    </location>
</feature>
<protein>
    <submittedName>
        <fullName evidence="3">Uncharacterized protein</fullName>
    </submittedName>
</protein>
<dbReference type="AlphaFoldDB" id="A0A1W6ZES9"/>
<evidence type="ECO:0000256" key="1">
    <source>
        <dbReference type="SAM" id="MobiDB-lite"/>
    </source>
</evidence>
<dbReference type="EMBL" id="CP021111">
    <property type="protein sequence ID" value="ARP95841.1"/>
    <property type="molecule type" value="Genomic_DNA"/>
</dbReference>